<keyword evidence="1" id="KW-0378">Hydrolase</keyword>
<comment type="caution">
    <text evidence="4">The sequence shown here is derived from an EMBL/GenBank/DDBJ whole genome shotgun (WGS) entry which is preliminary data.</text>
</comment>
<protein>
    <submittedName>
        <fullName evidence="4">Sialate O-acetylesterase</fullName>
    </submittedName>
</protein>
<dbReference type="InterPro" id="IPR036514">
    <property type="entry name" value="SGNH_hydro_sf"/>
</dbReference>
<accession>A0A5R9KBC0</accession>
<dbReference type="InterPro" id="IPR005181">
    <property type="entry name" value="SASA"/>
</dbReference>
<dbReference type="GO" id="GO:0005975">
    <property type="term" value="P:carbohydrate metabolic process"/>
    <property type="evidence" value="ECO:0007669"/>
    <property type="project" value="TreeGrafter"/>
</dbReference>
<dbReference type="SUPFAM" id="SSF52266">
    <property type="entry name" value="SGNH hydrolase"/>
    <property type="match status" value="1"/>
</dbReference>
<dbReference type="OrthoDB" id="9816001at2"/>
<feature type="domain" description="Sialate O-acetylesterase" evidence="3">
    <location>
        <begin position="259"/>
        <end position="377"/>
    </location>
</feature>
<dbReference type="Proteomes" id="UP000309788">
    <property type="component" value="Unassembled WGS sequence"/>
</dbReference>
<dbReference type="InterPro" id="IPR039329">
    <property type="entry name" value="SIAE"/>
</dbReference>
<proteinExistence type="predicted"/>
<feature type="signal peptide" evidence="2">
    <location>
        <begin position="1"/>
        <end position="21"/>
    </location>
</feature>
<feature type="chain" id="PRO_5024451413" evidence="2">
    <location>
        <begin position="22"/>
        <end position="497"/>
    </location>
</feature>
<dbReference type="EMBL" id="VCEI01000025">
    <property type="protein sequence ID" value="TLU92111.1"/>
    <property type="molecule type" value="Genomic_DNA"/>
</dbReference>
<organism evidence="4 5">
    <name type="scientific">Dyadobacter sediminis</name>
    <dbReference type="NCBI Taxonomy" id="1493691"/>
    <lineage>
        <taxon>Bacteria</taxon>
        <taxon>Pseudomonadati</taxon>
        <taxon>Bacteroidota</taxon>
        <taxon>Cytophagia</taxon>
        <taxon>Cytophagales</taxon>
        <taxon>Spirosomataceae</taxon>
        <taxon>Dyadobacter</taxon>
    </lineage>
</organism>
<dbReference type="Gene3D" id="3.40.50.1110">
    <property type="entry name" value="SGNH hydrolase"/>
    <property type="match status" value="1"/>
</dbReference>
<dbReference type="Pfam" id="PF03629">
    <property type="entry name" value="SASA"/>
    <property type="match status" value="1"/>
</dbReference>
<keyword evidence="5" id="KW-1185">Reference proteome</keyword>
<dbReference type="AlphaFoldDB" id="A0A5R9KBC0"/>
<gene>
    <name evidence="4" type="ORF">FEM55_15290</name>
</gene>
<evidence type="ECO:0000256" key="2">
    <source>
        <dbReference type="SAM" id="SignalP"/>
    </source>
</evidence>
<evidence type="ECO:0000313" key="4">
    <source>
        <dbReference type="EMBL" id="TLU92111.1"/>
    </source>
</evidence>
<dbReference type="PANTHER" id="PTHR22901">
    <property type="entry name" value="SIALATE O-ACETYLESTERASE"/>
    <property type="match status" value="1"/>
</dbReference>
<name>A0A5R9KBC0_9BACT</name>
<keyword evidence="2" id="KW-0732">Signal</keyword>
<evidence type="ECO:0000259" key="3">
    <source>
        <dbReference type="Pfam" id="PF03629"/>
    </source>
</evidence>
<dbReference type="GO" id="GO:0001681">
    <property type="term" value="F:sialate O-acetylesterase activity"/>
    <property type="evidence" value="ECO:0007669"/>
    <property type="project" value="InterPro"/>
</dbReference>
<sequence>MNIRKVKIIIVLFCMALPVHAQNVKKVKLSPVLQSNMVVQQNQPFQVWGHAPAGTTVTIQADWMDAPVSISANAGNQFLGIIPVPAVRPGDFTRHRITVSGAGETQVLDNVLIGETWICSGQSNMQFKMHETLDSAKEVPAAVYPQIRLFSAGLNFSNEPLDSIGGTWQECTPGSVRTFSAVGYHFGKELFAKLHVPIGLVFTGIGASSAQAYVPREVLAADTMLNRVYLQPYLDSPKSKEKMDGGFTFEKVTRPFLLYNAIIHPFVNLSVKGFIWYQGESNRSERESYTRLTQTMIQSWRTAFKQGNLPLYYVQVAPFWYDQDDAALADYAFFREAQEHISSLGNTGMVVTMDVGESRDLHPKNKKPIGVRLAKTALNRTYGALSIAYQGPKFDFALFGKKEVAVHFLSETVRNGLETNNGNAPEHFFIAGADKNFYPAEARIEENHIVLTCHKVKNPVAVRYAFTNFPVTNLQNKDGLPALPFRSDDWPEPILQK</sequence>
<evidence type="ECO:0000313" key="5">
    <source>
        <dbReference type="Proteomes" id="UP000309788"/>
    </source>
</evidence>
<dbReference type="PANTHER" id="PTHR22901:SF0">
    <property type="entry name" value="SIALATE O-ACETYLESTERASE"/>
    <property type="match status" value="1"/>
</dbReference>
<evidence type="ECO:0000256" key="1">
    <source>
        <dbReference type="ARBA" id="ARBA00022801"/>
    </source>
</evidence>
<reference evidence="4 5" key="1">
    <citation type="submission" date="2019-05" db="EMBL/GenBank/DDBJ databases">
        <authorList>
            <person name="Qu J.-H."/>
        </authorList>
    </citation>
    <scope>NUCLEOTIDE SEQUENCE [LARGE SCALE GENOMIC DNA]</scope>
    <source>
        <strain evidence="4 5">Z12</strain>
    </source>
</reference>